<dbReference type="AlphaFoldDB" id="A0A8D8LMU9"/>
<proteinExistence type="predicted"/>
<accession>A0A8D8LMU9</accession>
<protein>
    <submittedName>
        <fullName evidence="1">Uncharacterized protein</fullName>
    </submittedName>
</protein>
<name>A0A8D8LMU9_9HEMI</name>
<dbReference type="EMBL" id="HBUF01013226">
    <property type="protein sequence ID" value="CAG6608792.1"/>
    <property type="molecule type" value="Transcribed_RNA"/>
</dbReference>
<reference evidence="1" key="1">
    <citation type="submission" date="2021-05" db="EMBL/GenBank/DDBJ databases">
        <authorList>
            <person name="Alioto T."/>
            <person name="Alioto T."/>
            <person name="Gomez Garrido J."/>
        </authorList>
    </citation>
    <scope>NUCLEOTIDE SEQUENCE</scope>
</reference>
<evidence type="ECO:0000313" key="1">
    <source>
        <dbReference type="EMBL" id="CAG6608792.1"/>
    </source>
</evidence>
<sequence>MSPFELLIFRKVKDKLPITDELLTPKMYNIVEVQEKLKQMQTKNKSYYDKDTQSLPDCNLGDDVYFKIDKNDVWKRGRIADKCDVPRSYVVKDTDNNAHYRRSREHIKLCRSGVPDNTYFPNIMSQNCTNSSYGLRNRRTVLQPVRYRT</sequence>
<organism evidence="1">
    <name type="scientific">Cacopsylla melanoneura</name>
    <dbReference type="NCBI Taxonomy" id="428564"/>
    <lineage>
        <taxon>Eukaryota</taxon>
        <taxon>Metazoa</taxon>
        <taxon>Ecdysozoa</taxon>
        <taxon>Arthropoda</taxon>
        <taxon>Hexapoda</taxon>
        <taxon>Insecta</taxon>
        <taxon>Pterygota</taxon>
        <taxon>Neoptera</taxon>
        <taxon>Paraneoptera</taxon>
        <taxon>Hemiptera</taxon>
        <taxon>Sternorrhyncha</taxon>
        <taxon>Psylloidea</taxon>
        <taxon>Psyllidae</taxon>
        <taxon>Psyllinae</taxon>
        <taxon>Cacopsylla</taxon>
    </lineage>
</organism>
<dbReference type="PANTHER" id="PTHR33244">
    <property type="entry name" value="INTEGRASE CATALYTIC DOMAIN-CONTAINING PROTEIN-RELATED"/>
    <property type="match status" value="1"/>
</dbReference>
<dbReference type="PANTHER" id="PTHR33244:SF3">
    <property type="entry name" value="PEPTIDASE A2 DOMAIN-CONTAINING PROTEIN"/>
    <property type="match status" value="1"/>
</dbReference>